<dbReference type="Proteomes" id="UP000783287">
    <property type="component" value="Unassembled WGS sequence"/>
</dbReference>
<name>A0A955L4S5_9BACT</name>
<dbReference type="EMBL" id="JAGQLK010000023">
    <property type="protein sequence ID" value="MCA9383050.1"/>
    <property type="molecule type" value="Genomic_DNA"/>
</dbReference>
<sequence length="50" mass="5762">MNKTCPSKLIIYEEQRSKTNTLEKPRACPALLEHSESEGGNHQTVFKERM</sequence>
<comment type="caution">
    <text evidence="1">The sequence shown here is derived from an EMBL/GenBank/DDBJ whole genome shotgun (WGS) entry which is preliminary data.</text>
</comment>
<accession>A0A955L4S5</accession>
<evidence type="ECO:0000313" key="1">
    <source>
        <dbReference type="EMBL" id="MCA9383050.1"/>
    </source>
</evidence>
<evidence type="ECO:0000313" key="2">
    <source>
        <dbReference type="Proteomes" id="UP000783287"/>
    </source>
</evidence>
<reference evidence="1" key="1">
    <citation type="submission" date="2020-04" db="EMBL/GenBank/DDBJ databases">
        <authorList>
            <person name="Zhang T."/>
        </authorList>
    </citation>
    <scope>NUCLEOTIDE SEQUENCE</scope>
    <source>
        <strain evidence="1">HKST-UBA14</strain>
    </source>
</reference>
<proteinExistence type="predicted"/>
<dbReference type="AlphaFoldDB" id="A0A955L4S5"/>
<gene>
    <name evidence="1" type="ORF">KC909_01675</name>
</gene>
<protein>
    <submittedName>
        <fullName evidence="1">Uncharacterized protein</fullName>
    </submittedName>
</protein>
<organism evidence="1 2">
    <name type="scientific">Candidatus Dojkabacteria bacterium</name>
    <dbReference type="NCBI Taxonomy" id="2099670"/>
    <lineage>
        <taxon>Bacteria</taxon>
        <taxon>Candidatus Dojkabacteria</taxon>
    </lineage>
</organism>
<reference evidence="1" key="2">
    <citation type="journal article" date="2021" name="Microbiome">
        <title>Successional dynamics and alternative stable states in a saline activated sludge microbial community over 9 years.</title>
        <authorList>
            <person name="Wang Y."/>
            <person name="Ye J."/>
            <person name="Ju F."/>
            <person name="Liu L."/>
            <person name="Boyd J.A."/>
            <person name="Deng Y."/>
            <person name="Parks D.H."/>
            <person name="Jiang X."/>
            <person name="Yin X."/>
            <person name="Woodcroft B.J."/>
            <person name="Tyson G.W."/>
            <person name="Hugenholtz P."/>
            <person name="Polz M.F."/>
            <person name="Zhang T."/>
        </authorList>
    </citation>
    <scope>NUCLEOTIDE SEQUENCE</scope>
    <source>
        <strain evidence="1">HKST-UBA14</strain>
    </source>
</reference>